<evidence type="ECO:0000313" key="3">
    <source>
        <dbReference type="EMBL" id="MEJ8825831.1"/>
    </source>
</evidence>
<dbReference type="InterPro" id="IPR002347">
    <property type="entry name" value="SDR_fam"/>
</dbReference>
<evidence type="ECO:0000313" key="4">
    <source>
        <dbReference type="Proteomes" id="UP001363010"/>
    </source>
</evidence>
<dbReference type="PANTHER" id="PTHR42760:SF133">
    <property type="entry name" value="3-OXOACYL-[ACYL-CARRIER-PROTEIN] REDUCTASE"/>
    <property type="match status" value="1"/>
</dbReference>
<evidence type="ECO:0000256" key="2">
    <source>
        <dbReference type="ARBA" id="ARBA00023002"/>
    </source>
</evidence>
<name>A0ABU8W970_9BURK</name>
<dbReference type="InterPro" id="IPR036291">
    <property type="entry name" value="NAD(P)-bd_dom_sf"/>
</dbReference>
<dbReference type="PRINTS" id="PR00080">
    <property type="entry name" value="SDRFAMILY"/>
</dbReference>
<dbReference type="PANTHER" id="PTHR42760">
    <property type="entry name" value="SHORT-CHAIN DEHYDROGENASES/REDUCTASES FAMILY MEMBER"/>
    <property type="match status" value="1"/>
</dbReference>
<gene>
    <name evidence="3" type="ORF">WKW80_28000</name>
</gene>
<evidence type="ECO:0000256" key="1">
    <source>
        <dbReference type="ARBA" id="ARBA00006484"/>
    </source>
</evidence>
<dbReference type="Gene3D" id="3.40.50.720">
    <property type="entry name" value="NAD(P)-binding Rossmann-like Domain"/>
    <property type="match status" value="1"/>
</dbReference>
<proteinExistence type="inferred from homology"/>
<comment type="caution">
    <text evidence="3">The sequence shown here is derived from an EMBL/GenBank/DDBJ whole genome shotgun (WGS) entry which is preliminary data.</text>
</comment>
<dbReference type="PROSITE" id="PS00061">
    <property type="entry name" value="ADH_SHORT"/>
    <property type="match status" value="1"/>
</dbReference>
<sequence length="256" mass="27061">MNLGDMLAGKRVLVTGASSGLGENFARLAASCKAKVVIAARRKSRLDSLALELEKLGAAQVTVLEMDVGSEQSIDDAFAAIDTSGDVLDVVVNNAGISGEGAALTLPTQDFDDLMAVNVRGVWLVAVRAARRWKDAGRGGSIINIASIQGERVMPGITPYSASKAAVVHMTKSLALEWARYGIRVNAIEPGYIGTEMTDAMWDTDYGKALIKRIPMRRLGKPEELNGLMLLLATDAGSWMTGACVPVDGGHLCSSL</sequence>
<organism evidence="3 4">
    <name type="scientific">Variovorax humicola</name>
    <dbReference type="NCBI Taxonomy" id="1769758"/>
    <lineage>
        <taxon>Bacteria</taxon>
        <taxon>Pseudomonadati</taxon>
        <taxon>Pseudomonadota</taxon>
        <taxon>Betaproteobacteria</taxon>
        <taxon>Burkholderiales</taxon>
        <taxon>Comamonadaceae</taxon>
        <taxon>Variovorax</taxon>
    </lineage>
</organism>
<dbReference type="EMBL" id="JBBKZV010000026">
    <property type="protein sequence ID" value="MEJ8825831.1"/>
    <property type="molecule type" value="Genomic_DNA"/>
</dbReference>
<keyword evidence="4" id="KW-1185">Reference proteome</keyword>
<accession>A0ABU8W970</accession>
<keyword evidence="2" id="KW-0560">Oxidoreductase</keyword>
<dbReference type="Pfam" id="PF13561">
    <property type="entry name" value="adh_short_C2"/>
    <property type="match status" value="1"/>
</dbReference>
<dbReference type="Proteomes" id="UP001363010">
    <property type="component" value="Unassembled WGS sequence"/>
</dbReference>
<dbReference type="PRINTS" id="PR00081">
    <property type="entry name" value="GDHRDH"/>
</dbReference>
<dbReference type="SUPFAM" id="SSF51735">
    <property type="entry name" value="NAD(P)-binding Rossmann-fold domains"/>
    <property type="match status" value="1"/>
</dbReference>
<dbReference type="RefSeq" id="WP_340366859.1">
    <property type="nucleotide sequence ID" value="NZ_JBBKZV010000026.1"/>
</dbReference>
<dbReference type="CDD" id="cd05233">
    <property type="entry name" value="SDR_c"/>
    <property type="match status" value="1"/>
</dbReference>
<comment type="similarity">
    <text evidence="1">Belongs to the short-chain dehydrogenases/reductases (SDR) family.</text>
</comment>
<reference evidence="3 4" key="1">
    <citation type="submission" date="2024-03" db="EMBL/GenBank/DDBJ databases">
        <title>Novel species of the genus Variovorax.</title>
        <authorList>
            <person name="Liu Q."/>
            <person name="Xin Y.-H."/>
        </authorList>
    </citation>
    <scope>NUCLEOTIDE SEQUENCE [LARGE SCALE GENOMIC DNA]</scope>
    <source>
        <strain evidence="3 4">KACC 18501</strain>
    </source>
</reference>
<dbReference type="InterPro" id="IPR020904">
    <property type="entry name" value="Sc_DH/Rdtase_CS"/>
</dbReference>
<protein>
    <submittedName>
        <fullName evidence="3">SDR family oxidoreductase</fullName>
    </submittedName>
</protein>